<dbReference type="Pfam" id="PF01427">
    <property type="entry name" value="Peptidase_M15"/>
    <property type="match status" value="1"/>
</dbReference>
<evidence type="ECO:0000256" key="7">
    <source>
        <dbReference type="ARBA" id="ARBA00023049"/>
    </source>
</evidence>
<dbReference type="NCBIfam" id="NF007557">
    <property type="entry name" value="PRK10178.1"/>
    <property type="match status" value="1"/>
</dbReference>
<dbReference type="SUPFAM" id="SSF55166">
    <property type="entry name" value="Hedgehog/DD-peptidase"/>
    <property type="match status" value="1"/>
</dbReference>
<feature type="binding site" evidence="9">
    <location>
        <position position="100"/>
    </location>
    <ligand>
        <name>Zn(2+)</name>
        <dbReference type="ChEBI" id="CHEBI:29105"/>
        <note>catalytic</note>
    </ligand>
</feature>
<feature type="active site" description="Proton donor/acceptor" evidence="9">
    <location>
        <position position="157"/>
    </location>
</feature>
<comment type="cofactor">
    <cofactor evidence="9">
        <name>Zn(2+)</name>
        <dbReference type="ChEBI" id="CHEBI:29105"/>
    </cofactor>
    <text evidence="9">Binds 1 zinc ion per subunit.</text>
</comment>
<dbReference type="CDD" id="cd14840">
    <property type="entry name" value="D-Ala-D-Ala_dipeptidase_Aad"/>
    <property type="match status" value="1"/>
</dbReference>
<evidence type="ECO:0000256" key="6">
    <source>
        <dbReference type="ARBA" id="ARBA00022997"/>
    </source>
</evidence>
<evidence type="ECO:0000256" key="4">
    <source>
        <dbReference type="ARBA" id="ARBA00022801"/>
    </source>
</evidence>
<evidence type="ECO:0000256" key="1">
    <source>
        <dbReference type="ARBA" id="ARBA00001362"/>
    </source>
</evidence>
<sequence length="184" mass="20229">MTTLHEIAHPVIDIDLRYASADNICGQPIYAHAVALLHADAHAALLRAAERAQADAMRLIVYDAFRPLAAQRQLWAACPDPAFVADPAQGSTHNRGIAVDLTLADARGHALDMGTGFDDMQPRSHHGNTDISAAAQRNRRALLELMAQAGWEHHPFEWWHYNLPTPDRYPLLDDADSSALLMTA</sequence>
<dbReference type="GO" id="GO:0008270">
    <property type="term" value="F:zinc ion binding"/>
    <property type="evidence" value="ECO:0007669"/>
    <property type="project" value="UniProtKB-UniRule"/>
</dbReference>
<gene>
    <name evidence="9" type="primary">ddpX</name>
    <name evidence="10" type="ORF">BW247_14460</name>
</gene>
<feature type="site" description="Transition state stabilizer" evidence="9">
    <location>
        <position position="66"/>
    </location>
</feature>
<feature type="binding site" evidence="9">
    <location>
        <position position="93"/>
    </location>
    <ligand>
        <name>Zn(2+)</name>
        <dbReference type="ChEBI" id="CHEBI:29105"/>
        <note>catalytic</note>
    </ligand>
</feature>
<evidence type="ECO:0000256" key="9">
    <source>
        <dbReference type="HAMAP-Rule" id="MF_01924"/>
    </source>
</evidence>
<protein>
    <recommendedName>
        <fullName evidence="9">D-alanyl-D-alanine dipeptidase</fullName>
        <shortName evidence="9">D-Ala-D-Ala dipeptidase</shortName>
        <ecNumber evidence="9">3.4.13.22</ecNumber>
    </recommendedName>
</protein>
<dbReference type="HAMAP" id="MF_01924">
    <property type="entry name" value="A_A_dipeptidase"/>
    <property type="match status" value="1"/>
</dbReference>
<keyword evidence="5 9" id="KW-0862">Zinc</keyword>
<feature type="binding site" evidence="9">
    <location>
        <position position="160"/>
    </location>
    <ligand>
        <name>Zn(2+)</name>
        <dbReference type="ChEBI" id="CHEBI:29105"/>
        <note>catalytic</note>
    </ligand>
</feature>
<dbReference type="AlphaFoldDB" id="A0A1P8UJY3"/>
<dbReference type="GO" id="GO:0160237">
    <property type="term" value="F:D-Ala-D-Ala dipeptidase activity"/>
    <property type="evidence" value="ECO:0007669"/>
    <property type="project" value="UniProtKB-EC"/>
</dbReference>
<keyword evidence="2 9" id="KW-0645">Protease</keyword>
<keyword evidence="4 9" id="KW-0378">Hydrolase</keyword>
<evidence type="ECO:0000256" key="2">
    <source>
        <dbReference type="ARBA" id="ARBA00022670"/>
    </source>
</evidence>
<evidence type="ECO:0000256" key="5">
    <source>
        <dbReference type="ARBA" id="ARBA00022833"/>
    </source>
</evidence>
<accession>A0A1P8UJY3</accession>
<comment type="catalytic activity">
    <reaction evidence="1 9">
        <text>D-alanyl-D-alanine + H2O = 2 D-alanine</text>
        <dbReference type="Rhea" id="RHEA:20661"/>
        <dbReference type="ChEBI" id="CHEBI:15377"/>
        <dbReference type="ChEBI" id="CHEBI:57416"/>
        <dbReference type="ChEBI" id="CHEBI:57822"/>
        <dbReference type="EC" id="3.4.13.22"/>
    </reaction>
</comment>
<keyword evidence="6 9" id="KW-0224">Dipeptidase</keyword>
<dbReference type="InterPro" id="IPR009045">
    <property type="entry name" value="Zn_M74/Hedgehog-like"/>
</dbReference>
<proteinExistence type="inferred from homology"/>
<dbReference type="RefSeq" id="WP_076837770.1">
    <property type="nucleotide sequence ID" value="NZ_CP019434.1"/>
</dbReference>
<dbReference type="GO" id="GO:0006508">
    <property type="term" value="P:proteolysis"/>
    <property type="evidence" value="ECO:0007669"/>
    <property type="project" value="UniProtKB-KW"/>
</dbReference>
<name>A0A1P8UJY3_9GAMM</name>
<keyword evidence="11" id="KW-1185">Reference proteome</keyword>
<dbReference type="PANTHER" id="PTHR43126:SF1">
    <property type="entry name" value="D-ALANYL-D-ALANINE DIPEPTIDASE"/>
    <property type="match status" value="1"/>
</dbReference>
<evidence type="ECO:0000313" key="11">
    <source>
        <dbReference type="Proteomes" id="UP000243807"/>
    </source>
</evidence>
<keyword evidence="8" id="KW-0961">Cell wall biogenesis/degradation</keyword>
<keyword evidence="3 9" id="KW-0479">Metal-binding</keyword>
<evidence type="ECO:0000256" key="3">
    <source>
        <dbReference type="ARBA" id="ARBA00022723"/>
    </source>
</evidence>
<keyword evidence="7 9" id="KW-0482">Metalloprotease</keyword>
<evidence type="ECO:0000256" key="8">
    <source>
        <dbReference type="ARBA" id="ARBA00023316"/>
    </source>
</evidence>
<dbReference type="OrthoDB" id="9801430at2"/>
<evidence type="ECO:0000313" key="10">
    <source>
        <dbReference type="EMBL" id="APZ44147.1"/>
    </source>
</evidence>
<dbReference type="Proteomes" id="UP000243807">
    <property type="component" value="Chromosome"/>
</dbReference>
<dbReference type="Gene3D" id="3.30.1380.10">
    <property type="match status" value="1"/>
</dbReference>
<dbReference type="STRING" id="1765967.BW247_14460"/>
<dbReference type="EMBL" id="CP019434">
    <property type="protein sequence ID" value="APZ44147.1"/>
    <property type="molecule type" value="Genomic_DNA"/>
</dbReference>
<comment type="similarity">
    <text evidence="9">Belongs to the peptidase M15D family.</text>
</comment>
<dbReference type="GO" id="GO:0008237">
    <property type="term" value="F:metallopeptidase activity"/>
    <property type="evidence" value="ECO:0007669"/>
    <property type="project" value="UniProtKB-KW"/>
</dbReference>
<dbReference type="PANTHER" id="PTHR43126">
    <property type="entry name" value="D-ALANYL-D-ALANINE DIPEPTIDASE"/>
    <property type="match status" value="1"/>
</dbReference>
<dbReference type="PIRSF" id="PIRSF026671">
    <property type="entry name" value="AA_dipeptidase"/>
    <property type="match status" value="1"/>
</dbReference>
<dbReference type="GO" id="GO:0071555">
    <property type="term" value="P:cell wall organization"/>
    <property type="evidence" value="ECO:0007669"/>
    <property type="project" value="UniProtKB-KW"/>
</dbReference>
<dbReference type="EC" id="3.4.13.22" evidence="9"/>
<comment type="function">
    <text evidence="9">Catalyzes hydrolysis of the D-alanyl-D-alanine dipeptide.</text>
</comment>
<dbReference type="KEGG" id="afy:BW247_14460"/>
<dbReference type="InterPro" id="IPR000755">
    <property type="entry name" value="A_A_dipeptidase"/>
</dbReference>
<reference evidence="10 11" key="1">
    <citation type="submission" date="2017-01" db="EMBL/GenBank/DDBJ databases">
        <title>Draft sequence of Acidihalobacter ferrooxidans strain DSM 14175 (strain V8).</title>
        <authorList>
            <person name="Khaleque H.N."/>
            <person name="Ramsay J.P."/>
            <person name="Murphy R.J.T."/>
            <person name="Kaksonen A.H."/>
            <person name="Boxall N.J."/>
            <person name="Watkin E.L.J."/>
        </authorList>
    </citation>
    <scope>NUCLEOTIDE SEQUENCE [LARGE SCALE GENOMIC DNA]</scope>
    <source>
        <strain evidence="10 11">V8</strain>
    </source>
</reference>
<organism evidence="10 11">
    <name type="scientific">Acidihalobacter ferrooxydans</name>
    <dbReference type="NCBI Taxonomy" id="1765967"/>
    <lineage>
        <taxon>Bacteria</taxon>
        <taxon>Pseudomonadati</taxon>
        <taxon>Pseudomonadota</taxon>
        <taxon>Gammaproteobacteria</taxon>
        <taxon>Chromatiales</taxon>
        <taxon>Ectothiorhodospiraceae</taxon>
        <taxon>Acidihalobacter</taxon>
    </lineage>
</organism>